<protein>
    <submittedName>
        <fullName evidence="12">Cytochrome P450</fullName>
    </submittedName>
</protein>
<organism evidence="12 13">
    <name type="scientific">Macrophomina phaseolina (strain MS6)</name>
    <name type="common">Charcoal rot fungus</name>
    <dbReference type="NCBI Taxonomy" id="1126212"/>
    <lineage>
        <taxon>Eukaryota</taxon>
        <taxon>Fungi</taxon>
        <taxon>Dikarya</taxon>
        <taxon>Ascomycota</taxon>
        <taxon>Pezizomycotina</taxon>
        <taxon>Dothideomycetes</taxon>
        <taxon>Dothideomycetes incertae sedis</taxon>
        <taxon>Botryosphaeriales</taxon>
        <taxon>Botryosphaeriaceae</taxon>
        <taxon>Macrophomina</taxon>
    </lineage>
</organism>
<dbReference type="HOGENOM" id="CLU_1061995_0_0_1"/>
<evidence type="ECO:0000256" key="11">
    <source>
        <dbReference type="SAM" id="MobiDB-lite"/>
    </source>
</evidence>
<keyword evidence="6 10" id="KW-0560">Oxidoreductase</keyword>
<dbReference type="Pfam" id="PF00067">
    <property type="entry name" value="p450"/>
    <property type="match status" value="1"/>
</dbReference>
<dbReference type="InterPro" id="IPR001128">
    <property type="entry name" value="Cyt_P450"/>
</dbReference>
<dbReference type="InterPro" id="IPR050121">
    <property type="entry name" value="Cytochrome_P450_monoxygenase"/>
</dbReference>
<dbReference type="PANTHER" id="PTHR24305">
    <property type="entry name" value="CYTOCHROME P450"/>
    <property type="match status" value="1"/>
</dbReference>
<dbReference type="eggNOG" id="KOG0158">
    <property type="taxonomic scope" value="Eukaryota"/>
</dbReference>
<dbReference type="GO" id="GO:0004497">
    <property type="term" value="F:monooxygenase activity"/>
    <property type="evidence" value="ECO:0007669"/>
    <property type="project" value="UniProtKB-KW"/>
</dbReference>
<dbReference type="PRINTS" id="PR00465">
    <property type="entry name" value="EP450IV"/>
</dbReference>
<dbReference type="InterPro" id="IPR036396">
    <property type="entry name" value="Cyt_P450_sf"/>
</dbReference>
<evidence type="ECO:0000256" key="9">
    <source>
        <dbReference type="PIRSR" id="PIRSR602403-1"/>
    </source>
</evidence>
<evidence type="ECO:0000256" key="6">
    <source>
        <dbReference type="ARBA" id="ARBA00023002"/>
    </source>
</evidence>
<feature type="compositionally biased region" description="Polar residues" evidence="11">
    <location>
        <begin position="1"/>
        <end position="18"/>
    </location>
</feature>
<gene>
    <name evidence="12" type="ORF">MPH_09231</name>
</gene>
<evidence type="ECO:0000256" key="10">
    <source>
        <dbReference type="RuleBase" id="RU000461"/>
    </source>
</evidence>
<keyword evidence="4 9" id="KW-0349">Heme</keyword>
<feature type="binding site" description="axial binding residue" evidence="9">
    <location>
        <position position="203"/>
    </location>
    <ligand>
        <name>heme</name>
        <dbReference type="ChEBI" id="CHEBI:30413"/>
    </ligand>
    <ligandPart>
        <name>Fe</name>
        <dbReference type="ChEBI" id="CHEBI:18248"/>
    </ligandPart>
</feature>
<dbReference type="PANTHER" id="PTHR24305:SF162">
    <property type="entry name" value="P450, PUTATIVE (EUROFUNG)-RELATED"/>
    <property type="match status" value="1"/>
</dbReference>
<comment type="cofactor">
    <cofactor evidence="1 9">
        <name>heme</name>
        <dbReference type="ChEBI" id="CHEBI:30413"/>
    </cofactor>
</comment>
<evidence type="ECO:0000256" key="4">
    <source>
        <dbReference type="ARBA" id="ARBA00022617"/>
    </source>
</evidence>
<evidence type="ECO:0000256" key="5">
    <source>
        <dbReference type="ARBA" id="ARBA00022723"/>
    </source>
</evidence>
<dbReference type="AlphaFoldDB" id="K2RLE3"/>
<dbReference type="GO" id="GO:0005506">
    <property type="term" value="F:iron ion binding"/>
    <property type="evidence" value="ECO:0007669"/>
    <property type="project" value="InterPro"/>
</dbReference>
<comment type="pathway">
    <text evidence="2">Secondary metabolite biosynthesis.</text>
</comment>
<dbReference type="EMBL" id="AHHD01000391">
    <property type="protein sequence ID" value="EKG13622.1"/>
    <property type="molecule type" value="Genomic_DNA"/>
</dbReference>
<keyword evidence="5 9" id="KW-0479">Metal-binding</keyword>
<dbReference type="PRINTS" id="PR00385">
    <property type="entry name" value="P450"/>
</dbReference>
<proteinExistence type="inferred from homology"/>
<dbReference type="VEuPathDB" id="FungiDB:MPH_09231"/>
<keyword evidence="8 10" id="KW-0503">Monooxygenase</keyword>
<name>K2RLE3_MACPH</name>
<comment type="similarity">
    <text evidence="3 10">Belongs to the cytochrome P450 family.</text>
</comment>
<dbReference type="GO" id="GO:0016705">
    <property type="term" value="F:oxidoreductase activity, acting on paired donors, with incorporation or reduction of molecular oxygen"/>
    <property type="evidence" value="ECO:0007669"/>
    <property type="project" value="InterPro"/>
</dbReference>
<evidence type="ECO:0000313" key="12">
    <source>
        <dbReference type="EMBL" id="EKG13622.1"/>
    </source>
</evidence>
<dbReference type="Gene3D" id="1.10.630.10">
    <property type="entry name" value="Cytochrome P450"/>
    <property type="match status" value="1"/>
</dbReference>
<evidence type="ECO:0000256" key="8">
    <source>
        <dbReference type="ARBA" id="ARBA00023033"/>
    </source>
</evidence>
<evidence type="ECO:0000256" key="1">
    <source>
        <dbReference type="ARBA" id="ARBA00001971"/>
    </source>
</evidence>
<dbReference type="InterPro" id="IPR002403">
    <property type="entry name" value="Cyt_P450_E_grp-IV"/>
</dbReference>
<dbReference type="SUPFAM" id="SSF48264">
    <property type="entry name" value="Cytochrome P450"/>
    <property type="match status" value="1"/>
</dbReference>
<dbReference type="PROSITE" id="PS00086">
    <property type="entry name" value="CYTOCHROME_P450"/>
    <property type="match status" value="1"/>
</dbReference>
<dbReference type="OrthoDB" id="1470350at2759"/>
<evidence type="ECO:0000313" key="13">
    <source>
        <dbReference type="Proteomes" id="UP000007129"/>
    </source>
</evidence>
<dbReference type="Proteomes" id="UP000007129">
    <property type="component" value="Unassembled WGS sequence"/>
</dbReference>
<accession>K2RLE3</accession>
<evidence type="ECO:0000256" key="7">
    <source>
        <dbReference type="ARBA" id="ARBA00023004"/>
    </source>
</evidence>
<evidence type="ECO:0000256" key="2">
    <source>
        <dbReference type="ARBA" id="ARBA00005179"/>
    </source>
</evidence>
<reference evidence="12 13" key="1">
    <citation type="journal article" date="2012" name="BMC Genomics">
        <title>Tools to kill: Genome of one of the most destructive plant pathogenic fungi Macrophomina phaseolina.</title>
        <authorList>
            <person name="Islam M.S."/>
            <person name="Haque M.S."/>
            <person name="Islam M.M."/>
            <person name="Emdad E.M."/>
            <person name="Halim A."/>
            <person name="Hossen Q.M.M."/>
            <person name="Hossain M.Z."/>
            <person name="Ahmed B."/>
            <person name="Rahim S."/>
            <person name="Rahman M.S."/>
            <person name="Alam M.M."/>
            <person name="Hou S."/>
            <person name="Wan X."/>
            <person name="Saito J.A."/>
            <person name="Alam M."/>
        </authorList>
    </citation>
    <scope>NUCLEOTIDE SEQUENCE [LARGE SCALE GENOMIC DNA]</scope>
    <source>
        <strain evidence="12 13">MS6</strain>
    </source>
</reference>
<dbReference type="STRING" id="1126212.K2RLE3"/>
<dbReference type="InParanoid" id="K2RLE3"/>
<dbReference type="GO" id="GO:0020037">
    <property type="term" value="F:heme binding"/>
    <property type="evidence" value="ECO:0007669"/>
    <property type="project" value="InterPro"/>
</dbReference>
<dbReference type="InterPro" id="IPR017972">
    <property type="entry name" value="Cyt_P450_CS"/>
</dbReference>
<evidence type="ECO:0000256" key="3">
    <source>
        <dbReference type="ARBA" id="ARBA00010617"/>
    </source>
</evidence>
<comment type="caution">
    <text evidence="12">The sequence shown here is derived from an EMBL/GenBank/DDBJ whole genome shotgun (WGS) entry which is preliminary data.</text>
</comment>
<sequence>MLISSGWPTGLSNSNHGGTWQGRRPAARLGRHLQQRLLLHVRRIPLVSSAFHCLTEPYSVSGYFTNEISHSALLYQLLRDPSSMQRLKREVCSAFSSLDSISAERCISLPFLNACIQESLRLLPPLAGKFMSRKSPGATIDGLWVPYGTQVYCEAYTMQRSPLYWTDPDSFRPDRWLDNGPESRHAHDVRHSFKPFSSGPRTCIGREMALQTLRLTTAKLVYKYDMESERPDCFVWERDCASSALWSNYRLPVRMALRPKDG</sequence>
<feature type="region of interest" description="Disordered" evidence="11">
    <location>
        <begin position="1"/>
        <end position="22"/>
    </location>
</feature>
<keyword evidence="7 9" id="KW-0408">Iron</keyword>